<dbReference type="OrthoDB" id="5410764at2759"/>
<feature type="coiled-coil region" evidence="1">
    <location>
        <begin position="131"/>
        <end position="158"/>
    </location>
</feature>
<proteinExistence type="predicted"/>
<gene>
    <name evidence="2" type="ORF">GOMPHAMPRED_004321</name>
</gene>
<evidence type="ECO:0000313" key="3">
    <source>
        <dbReference type="Proteomes" id="UP000664169"/>
    </source>
</evidence>
<protein>
    <submittedName>
        <fullName evidence="2">Uncharacterized protein</fullName>
    </submittedName>
</protein>
<evidence type="ECO:0000256" key="1">
    <source>
        <dbReference type="SAM" id="Coils"/>
    </source>
</evidence>
<keyword evidence="1" id="KW-0175">Coiled coil</keyword>
<organism evidence="2 3">
    <name type="scientific">Gomphillus americanus</name>
    <dbReference type="NCBI Taxonomy" id="1940652"/>
    <lineage>
        <taxon>Eukaryota</taxon>
        <taxon>Fungi</taxon>
        <taxon>Dikarya</taxon>
        <taxon>Ascomycota</taxon>
        <taxon>Pezizomycotina</taxon>
        <taxon>Lecanoromycetes</taxon>
        <taxon>OSLEUM clade</taxon>
        <taxon>Ostropomycetidae</taxon>
        <taxon>Ostropales</taxon>
        <taxon>Graphidaceae</taxon>
        <taxon>Gomphilloideae</taxon>
        <taxon>Gomphillus</taxon>
    </lineage>
</organism>
<evidence type="ECO:0000313" key="2">
    <source>
        <dbReference type="EMBL" id="CAF9927123.1"/>
    </source>
</evidence>
<dbReference type="AlphaFoldDB" id="A0A8H3FM67"/>
<accession>A0A8H3FM67</accession>
<keyword evidence="3" id="KW-1185">Reference proteome</keyword>
<dbReference type="Proteomes" id="UP000664169">
    <property type="component" value="Unassembled WGS sequence"/>
</dbReference>
<dbReference type="EMBL" id="CAJPDQ010000026">
    <property type="protein sequence ID" value="CAF9927123.1"/>
    <property type="molecule type" value="Genomic_DNA"/>
</dbReference>
<sequence>MNDLYEVESDYGLEDGTDDHNITTKLWMTSCKHIICNKHLPAGLAFYPQHEYPSVPCQFCSTRHETTLFWIRGTDHGQHEPTIPSEIFEVLERVKSEPRNHESLALEVHYRGATAAAKLFAAQTRVAIELLHKSKQCIKTLERENESLKSRLHNISRSPLVCSHTDFPLHPTKACQATSSDRRDSSRLTLKRPFQLSTPITRNTRVCLPERGVLHAYGTPRSINFHTSSMINREMELDIHITSPAFSTPCLRTNVSAKSSLLSPYPQRQPIMDNPRIVEEIDARIEGLDSHHAQNACYGNKALELRKTESDWLRY</sequence>
<reference evidence="2" key="1">
    <citation type="submission" date="2021-03" db="EMBL/GenBank/DDBJ databases">
        <authorList>
            <person name="Tagirdzhanova G."/>
        </authorList>
    </citation>
    <scope>NUCLEOTIDE SEQUENCE</scope>
</reference>
<name>A0A8H3FM67_9LECA</name>
<comment type="caution">
    <text evidence="2">The sequence shown here is derived from an EMBL/GenBank/DDBJ whole genome shotgun (WGS) entry which is preliminary data.</text>
</comment>